<gene>
    <name evidence="2" type="ORF">FKW77_000393</name>
</gene>
<keyword evidence="3" id="KW-1185">Reference proteome</keyword>
<dbReference type="Proteomes" id="UP000316270">
    <property type="component" value="Chromosome 4"/>
</dbReference>
<proteinExistence type="predicted"/>
<evidence type="ECO:0008006" key="4">
    <source>
        <dbReference type="Google" id="ProtNLM"/>
    </source>
</evidence>
<organism evidence="2 3">
    <name type="scientific">Venturia effusa</name>
    <dbReference type="NCBI Taxonomy" id="50376"/>
    <lineage>
        <taxon>Eukaryota</taxon>
        <taxon>Fungi</taxon>
        <taxon>Dikarya</taxon>
        <taxon>Ascomycota</taxon>
        <taxon>Pezizomycotina</taxon>
        <taxon>Dothideomycetes</taxon>
        <taxon>Pleosporomycetidae</taxon>
        <taxon>Venturiales</taxon>
        <taxon>Venturiaceae</taxon>
        <taxon>Venturia</taxon>
    </lineage>
</organism>
<feature type="chain" id="PRO_5021751277" description="Lysine-specific metallo-endopeptidase domain-containing protein" evidence="1">
    <location>
        <begin position="19"/>
        <end position="301"/>
    </location>
</feature>
<dbReference type="AlphaFoldDB" id="A0A517L2J8"/>
<sequence>MRASGILSLILLAHKAAAVTKIYISQSCGRECVVSQVSFPLADTDVDYIPMLVPAIDSTLLRAKLAEQKLKEWQEYKRKKLKPTPELLQIDRLVGWLFTFDGAEDARSRFEKISKFEFDGEFQGLWDDSQRGKIGDVIIYCDLTRYTFNDNTRRWHDLVNSISMSQAEYQGLGAAPICYAATSQNAGPPNIAVSCIELTSPWLVVMWGMRSRGEMFLWNSGDDADRSVAASIKETMTNDQSTRPWVDEISECLDGVLSHEITHVVSAGLSRDIERMNSYGWANAVRLHRSDNAGECGSDVL</sequence>
<evidence type="ECO:0000313" key="2">
    <source>
        <dbReference type="EMBL" id="QDS69861.1"/>
    </source>
</evidence>
<dbReference type="EMBL" id="CP042188">
    <property type="protein sequence ID" value="QDS69861.1"/>
    <property type="molecule type" value="Genomic_DNA"/>
</dbReference>
<reference evidence="2 3" key="1">
    <citation type="submission" date="2019-07" db="EMBL/GenBank/DDBJ databases">
        <title>Finished genome of Venturia effusa.</title>
        <authorList>
            <person name="Young C.A."/>
            <person name="Cox M.P."/>
            <person name="Ganley A.R.D."/>
            <person name="David W.J."/>
        </authorList>
    </citation>
    <scope>NUCLEOTIDE SEQUENCE [LARGE SCALE GENOMIC DNA]</scope>
    <source>
        <strain evidence="3">albino</strain>
    </source>
</reference>
<keyword evidence="1" id="KW-0732">Signal</keyword>
<protein>
    <recommendedName>
        <fullName evidence="4">Lysine-specific metallo-endopeptidase domain-containing protein</fullName>
    </recommendedName>
</protein>
<feature type="signal peptide" evidence="1">
    <location>
        <begin position="1"/>
        <end position="18"/>
    </location>
</feature>
<evidence type="ECO:0000256" key="1">
    <source>
        <dbReference type="SAM" id="SignalP"/>
    </source>
</evidence>
<dbReference type="OrthoDB" id="4804857at2759"/>
<accession>A0A517L2J8</accession>
<evidence type="ECO:0000313" key="3">
    <source>
        <dbReference type="Proteomes" id="UP000316270"/>
    </source>
</evidence>
<name>A0A517L2J8_9PEZI</name>